<feature type="compositionally biased region" description="Acidic residues" evidence="1">
    <location>
        <begin position="396"/>
        <end position="459"/>
    </location>
</feature>
<dbReference type="GeneID" id="101852251"/>
<dbReference type="Gene3D" id="3.90.550.20">
    <property type="match status" value="1"/>
</dbReference>
<keyword evidence="2" id="KW-1133">Transmembrane helix</keyword>
<reference evidence="4" key="1">
    <citation type="submission" date="2025-08" db="UniProtKB">
        <authorList>
            <consortium name="RefSeq"/>
        </authorList>
    </citation>
    <scope>IDENTIFICATION</scope>
</reference>
<organism evidence="3 4">
    <name type="scientific">Aplysia californica</name>
    <name type="common">California sea hare</name>
    <dbReference type="NCBI Taxonomy" id="6500"/>
    <lineage>
        <taxon>Eukaryota</taxon>
        <taxon>Metazoa</taxon>
        <taxon>Spiralia</taxon>
        <taxon>Lophotrochozoa</taxon>
        <taxon>Mollusca</taxon>
        <taxon>Gastropoda</taxon>
        <taxon>Heterobranchia</taxon>
        <taxon>Euthyneura</taxon>
        <taxon>Tectipleura</taxon>
        <taxon>Aplysiida</taxon>
        <taxon>Aplysioidea</taxon>
        <taxon>Aplysiidae</taxon>
        <taxon>Aplysia</taxon>
    </lineage>
</organism>
<dbReference type="SUPFAM" id="SSF53448">
    <property type="entry name" value="Nucleotide-diphospho-sugar transferases"/>
    <property type="match status" value="1"/>
</dbReference>
<dbReference type="RefSeq" id="XP_005101096.1">
    <property type="nucleotide sequence ID" value="XM_005101039.3"/>
</dbReference>
<evidence type="ECO:0000313" key="4">
    <source>
        <dbReference type="RefSeq" id="XP_005101096.1"/>
    </source>
</evidence>
<evidence type="ECO:0000256" key="2">
    <source>
        <dbReference type="SAM" id="Phobius"/>
    </source>
</evidence>
<dbReference type="InterPro" id="IPR029044">
    <property type="entry name" value="Nucleotide-diphossugar_trans"/>
</dbReference>
<dbReference type="Proteomes" id="UP000694888">
    <property type="component" value="Unplaced"/>
</dbReference>
<evidence type="ECO:0000256" key="1">
    <source>
        <dbReference type="SAM" id="MobiDB-lite"/>
    </source>
</evidence>
<proteinExistence type="predicted"/>
<dbReference type="PANTHER" id="PTHR46830:SF1">
    <property type="entry name" value="ALPHA-1,4-N-ACETYLGLUCOSAMINYLTRANSFERASE"/>
    <property type="match status" value="1"/>
</dbReference>
<keyword evidence="2" id="KW-0472">Membrane</keyword>
<accession>A0ABM0JTH2</accession>
<keyword evidence="3" id="KW-1185">Reference proteome</keyword>
<feature type="compositionally biased region" description="Basic and acidic residues" evidence="1">
    <location>
        <begin position="378"/>
        <end position="395"/>
    </location>
</feature>
<feature type="transmembrane region" description="Helical" evidence="2">
    <location>
        <begin position="12"/>
        <end position="36"/>
    </location>
</feature>
<feature type="region of interest" description="Disordered" evidence="1">
    <location>
        <begin position="370"/>
        <end position="465"/>
    </location>
</feature>
<evidence type="ECO:0000313" key="3">
    <source>
        <dbReference type="Proteomes" id="UP000694888"/>
    </source>
</evidence>
<gene>
    <name evidence="4" type="primary">LOC101852251</name>
</gene>
<protein>
    <submittedName>
        <fullName evidence="4">Uncharacterized protein LOC101852251</fullName>
    </submittedName>
</protein>
<dbReference type="PANTHER" id="PTHR46830">
    <property type="entry name" value="TRANSFERASE, PUTATIVE-RELATED"/>
    <property type="match status" value="1"/>
</dbReference>
<dbReference type="Pfam" id="PF04488">
    <property type="entry name" value="Gly_transf_sug"/>
    <property type="match status" value="1"/>
</dbReference>
<keyword evidence="2" id="KW-0812">Transmembrane</keyword>
<dbReference type="InterPro" id="IPR007577">
    <property type="entry name" value="GlycoTrfase_DXD_sugar-bd_CS"/>
</dbReference>
<name>A0ABM0JTH2_APLCA</name>
<sequence>MRGTHMLFVSSCRYGALLASALFCLMLILEIIILNYEDCNLASVTRMDEDRKDLGIRISDDTIQRFNACAGVSDLLKVDVSAQDAYSRYICRDIIPKRDILCAMYLRQMGYDDGHNSSCAYEGNLPKTVFFVVFGGYTFRFLDYVTTVAAKKFIKPKAIYFVGDKPPLGSWWNQALKDVEGVRFVYRERPPNISGRRVLNQFLYHFSDLVRLQVLYLNGGIYLDMDMIVLRDLDPLLEHKVTLGILDNEPRVGNAFIMASAGSDFILEWYENYTDYKNTNRFWNSLKIPGKIWLKNASRVHMESERLYHPSWYQAMKLFSPHTGFPWKENYAMHVWTNQNRYPVPKSPRDIQTANTLVAKVFRYVLYGDPKPRSNASRTDDKRPFSFEGQRLRGGEDDDDDDDGDSDDEDDDGVDIDDDVDDDNDDEDDNDDFAGDDDDTDDDDDEENDDDDDDDDDDKHDDGDL</sequence>